<evidence type="ECO:0000313" key="2">
    <source>
        <dbReference type="EMBL" id="JAH91537.1"/>
    </source>
</evidence>
<accession>A0A0E9WMF3</accession>
<feature type="compositionally biased region" description="Polar residues" evidence="1">
    <location>
        <begin position="17"/>
        <end position="28"/>
    </location>
</feature>
<protein>
    <submittedName>
        <fullName evidence="2">Uncharacterized protein</fullName>
    </submittedName>
</protein>
<proteinExistence type="predicted"/>
<feature type="region of interest" description="Disordered" evidence="1">
    <location>
        <begin position="1"/>
        <end position="29"/>
    </location>
</feature>
<dbReference type="AlphaFoldDB" id="A0A0E9WMF3"/>
<reference evidence="2" key="2">
    <citation type="journal article" date="2015" name="Fish Shellfish Immunol.">
        <title>Early steps in the European eel (Anguilla anguilla)-Vibrio vulnificus interaction in the gills: Role of the RtxA13 toxin.</title>
        <authorList>
            <person name="Callol A."/>
            <person name="Pajuelo D."/>
            <person name="Ebbesson L."/>
            <person name="Teles M."/>
            <person name="MacKenzie S."/>
            <person name="Amaro C."/>
        </authorList>
    </citation>
    <scope>NUCLEOTIDE SEQUENCE</scope>
</reference>
<organism evidence="2">
    <name type="scientific">Anguilla anguilla</name>
    <name type="common">European freshwater eel</name>
    <name type="synonym">Muraena anguilla</name>
    <dbReference type="NCBI Taxonomy" id="7936"/>
    <lineage>
        <taxon>Eukaryota</taxon>
        <taxon>Metazoa</taxon>
        <taxon>Chordata</taxon>
        <taxon>Craniata</taxon>
        <taxon>Vertebrata</taxon>
        <taxon>Euteleostomi</taxon>
        <taxon>Actinopterygii</taxon>
        <taxon>Neopterygii</taxon>
        <taxon>Teleostei</taxon>
        <taxon>Anguilliformes</taxon>
        <taxon>Anguillidae</taxon>
        <taxon>Anguilla</taxon>
    </lineage>
</organism>
<sequence>MTDMRVWNHKKAGRSTRPATSKQGTAGNQLRWWYTTRGKITRTSLTDIKQNITRNPRNKFHPA</sequence>
<dbReference type="EMBL" id="GBXM01017040">
    <property type="protein sequence ID" value="JAH91537.1"/>
    <property type="molecule type" value="Transcribed_RNA"/>
</dbReference>
<evidence type="ECO:0000256" key="1">
    <source>
        <dbReference type="SAM" id="MobiDB-lite"/>
    </source>
</evidence>
<reference evidence="2" key="1">
    <citation type="submission" date="2014-11" db="EMBL/GenBank/DDBJ databases">
        <authorList>
            <person name="Amaro Gonzalez C."/>
        </authorList>
    </citation>
    <scope>NUCLEOTIDE SEQUENCE</scope>
</reference>
<name>A0A0E9WMF3_ANGAN</name>